<evidence type="ECO:0000256" key="1">
    <source>
        <dbReference type="SAM" id="Phobius"/>
    </source>
</evidence>
<dbReference type="EMBL" id="LT969572">
    <property type="protein sequence ID" value="SOV78738.1"/>
    <property type="molecule type" value="Genomic_DNA"/>
</dbReference>
<accession>A0A2P9DCH8</accession>
<name>A0A2P9DCH8_PLARE</name>
<keyword evidence="1" id="KW-0812">Transmembrane</keyword>
<keyword evidence="1" id="KW-1133">Transmembrane helix</keyword>
<dbReference type="VEuPathDB" id="PlasmoDB:PRG01_0908500"/>
<dbReference type="OrthoDB" id="378819at2759"/>
<gene>
    <name evidence="2" type="ORF">PRG01_0908500</name>
</gene>
<dbReference type="Proteomes" id="UP000240500">
    <property type="component" value="Chromosome 9"/>
</dbReference>
<feature type="transmembrane region" description="Helical" evidence="1">
    <location>
        <begin position="330"/>
        <end position="355"/>
    </location>
</feature>
<evidence type="ECO:0000313" key="2">
    <source>
        <dbReference type="EMBL" id="SOV78738.1"/>
    </source>
</evidence>
<reference evidence="2 3" key="1">
    <citation type="submission" date="2016-09" db="EMBL/GenBank/DDBJ databases">
        <authorList>
            <consortium name="Pathogen Informatics"/>
        </authorList>
    </citation>
    <scope>NUCLEOTIDE SEQUENCE [LARGE SCALE GENOMIC DNA]</scope>
</reference>
<dbReference type="AlphaFoldDB" id="A0A2P9DCH8"/>
<organism evidence="2 3">
    <name type="scientific">Plasmodium reichenowi</name>
    <dbReference type="NCBI Taxonomy" id="5854"/>
    <lineage>
        <taxon>Eukaryota</taxon>
        <taxon>Sar</taxon>
        <taxon>Alveolata</taxon>
        <taxon>Apicomplexa</taxon>
        <taxon>Aconoidasida</taxon>
        <taxon>Haemosporida</taxon>
        <taxon>Plasmodiidae</taxon>
        <taxon>Plasmodium</taxon>
        <taxon>Plasmodium (Laverania)</taxon>
    </lineage>
</organism>
<keyword evidence="1" id="KW-0472">Membrane</keyword>
<dbReference type="NCBIfam" id="TIGR01477">
    <property type="entry name" value="RIFIN"/>
    <property type="match status" value="1"/>
</dbReference>
<proteinExistence type="predicted"/>
<dbReference type="Pfam" id="PF02009">
    <property type="entry name" value="RIFIN"/>
    <property type="match status" value="1"/>
</dbReference>
<sequence>MKVHYINILLFSLPLNISEHNQRNHKSTTPHIPKIPTTRGLCECELYAPANYDHDPEMKKVMENFNGQTSQRFHEYDNRMVEKRKECKEQCDKEIQKIILKDKLEKELTEKFTTLETKITTHDIPTCVCKKSLADKTEKFCLNCGMNVGGGFTFSSGVLGGIGGLAVNAWKTTEIAVATQAAIAKGLAAGQAAGEAKGMAIVVHFLQELGVKALIPDISEKISNTGHYANITNFAEYIFKQKSAACSVSAASKGNGAMCKTFDTSFGLIDPITGAPKGAPDSTPIKTVLNRLVGDAKKTADAVAESTTNEVTEAAIETSKKTIEATSYNWYTTISYSITAILIIVLILVIIYLILRYRRKKKMKKKLQYIKLLEE</sequence>
<dbReference type="InterPro" id="IPR006373">
    <property type="entry name" value="VSA_Rifin"/>
</dbReference>
<evidence type="ECO:0000313" key="3">
    <source>
        <dbReference type="Proteomes" id="UP000240500"/>
    </source>
</evidence>
<protein>
    <submittedName>
        <fullName evidence="2">Rifin PIR protein, putative</fullName>
    </submittedName>
</protein>
<dbReference type="VEuPathDB" id="PlasmoDB:PRCDC_0729600"/>